<comment type="subcellular location">
    <subcellularLocation>
        <location evidence="1">Nucleus</location>
    </subcellularLocation>
</comment>
<dbReference type="InterPro" id="IPR005571">
    <property type="entry name" value="RNA_pol_Rpb5_N"/>
</dbReference>
<dbReference type="GO" id="GO:0006361">
    <property type="term" value="P:transcription initiation at RNA polymerase I promoter"/>
    <property type="evidence" value="ECO:0007669"/>
    <property type="project" value="EnsemblFungi"/>
</dbReference>
<dbReference type="GO" id="GO:0006363">
    <property type="term" value="P:termination of RNA polymerase I transcription"/>
    <property type="evidence" value="ECO:0007669"/>
    <property type="project" value="EnsemblFungi"/>
</dbReference>
<keyword evidence="11" id="KW-1185">Reference proteome</keyword>
<dbReference type="OMA" id="VRDRGYF"/>
<organism evidence="10 11">
    <name type="scientific">Magnaporthiopsis poae (strain ATCC 64411 / 73-15)</name>
    <name type="common">Kentucky bluegrass fungus</name>
    <name type="synonym">Magnaporthe poae</name>
    <dbReference type="NCBI Taxonomy" id="644358"/>
    <lineage>
        <taxon>Eukaryota</taxon>
        <taxon>Fungi</taxon>
        <taxon>Dikarya</taxon>
        <taxon>Ascomycota</taxon>
        <taxon>Pezizomycotina</taxon>
        <taxon>Sordariomycetes</taxon>
        <taxon>Sordariomycetidae</taxon>
        <taxon>Magnaporthales</taxon>
        <taxon>Magnaporthaceae</taxon>
        <taxon>Magnaporthiopsis</taxon>
    </lineage>
</organism>
<reference evidence="10" key="4">
    <citation type="journal article" date="2015" name="G3 (Bethesda)">
        <title>Genome sequences of three phytopathogenic species of the Magnaporthaceae family of fungi.</title>
        <authorList>
            <person name="Okagaki L.H."/>
            <person name="Nunes C.C."/>
            <person name="Sailsbery J."/>
            <person name="Clay B."/>
            <person name="Brown D."/>
            <person name="John T."/>
            <person name="Oh Y."/>
            <person name="Young N."/>
            <person name="Fitzgerald M."/>
            <person name="Haas B.J."/>
            <person name="Zeng Q."/>
            <person name="Young S."/>
            <person name="Adiconis X."/>
            <person name="Fan L."/>
            <person name="Levin J.Z."/>
            <person name="Mitchell T.K."/>
            <person name="Okubara P.A."/>
            <person name="Farman M.L."/>
            <person name="Kohn L.M."/>
            <person name="Birren B."/>
            <person name="Ma L.-J."/>
            <person name="Dean R.A."/>
        </authorList>
    </citation>
    <scope>NUCLEOTIDE SEQUENCE</scope>
    <source>
        <strain evidence="10">ATCC 64411 / 73-15</strain>
    </source>
</reference>
<protein>
    <recommendedName>
        <fullName evidence="2">DNA-directed RNA polymerases I, II, and III subunit RPABC1</fullName>
    </recommendedName>
</protein>
<dbReference type="GO" id="GO:0006362">
    <property type="term" value="P:transcription elongation by RNA polymerase I"/>
    <property type="evidence" value="ECO:0007669"/>
    <property type="project" value="EnsemblFungi"/>
</dbReference>
<dbReference type="OrthoDB" id="248779at2759"/>
<dbReference type="AlphaFoldDB" id="A0A0C4DL95"/>
<reference evidence="9" key="3">
    <citation type="submission" date="2011-03" db="EMBL/GenBank/DDBJ databases">
        <title>Annotation of Magnaporthe poae ATCC 64411.</title>
        <authorList>
            <person name="Ma L.-J."/>
            <person name="Dead R."/>
            <person name="Young S.K."/>
            <person name="Zeng Q."/>
            <person name="Gargeya S."/>
            <person name="Fitzgerald M."/>
            <person name="Haas B."/>
            <person name="Abouelleil A."/>
            <person name="Alvarado L."/>
            <person name="Arachchi H.M."/>
            <person name="Berlin A."/>
            <person name="Brown A."/>
            <person name="Chapman S.B."/>
            <person name="Chen Z."/>
            <person name="Dunbar C."/>
            <person name="Freedman E."/>
            <person name="Gearin G."/>
            <person name="Gellesch M."/>
            <person name="Goldberg J."/>
            <person name="Griggs A."/>
            <person name="Gujja S."/>
            <person name="Heiman D."/>
            <person name="Howarth C."/>
            <person name="Larson L."/>
            <person name="Lui A."/>
            <person name="MacDonald P.J.P."/>
            <person name="Mehta T."/>
            <person name="Montmayeur A."/>
            <person name="Murphy C."/>
            <person name="Neiman D."/>
            <person name="Pearson M."/>
            <person name="Priest M."/>
            <person name="Roberts A."/>
            <person name="Saif S."/>
            <person name="Shea T."/>
            <person name="Shenoy N."/>
            <person name="Sisk P."/>
            <person name="Stolte C."/>
            <person name="Sykes S."/>
            <person name="Yandava C."/>
            <person name="Wortman J."/>
            <person name="Nusbaum C."/>
            <person name="Birren B."/>
        </authorList>
    </citation>
    <scope>NUCLEOTIDE SEQUENCE</scope>
    <source>
        <strain evidence="9">ATCC 64411</strain>
    </source>
</reference>
<dbReference type="Pfam" id="PF03871">
    <property type="entry name" value="RNA_pol_Rpb5_N"/>
    <property type="match status" value="1"/>
</dbReference>
<feature type="domain" description="RNA polymerase Rpb5 N-terminal" evidence="8">
    <location>
        <begin position="9"/>
        <end position="115"/>
    </location>
</feature>
<dbReference type="eggNOG" id="KOG3218">
    <property type="taxonomic scope" value="Eukaryota"/>
</dbReference>
<reference evidence="11" key="1">
    <citation type="submission" date="2010-05" db="EMBL/GenBank/DDBJ databases">
        <title>The genome sequence of Magnaporthe poae strain ATCC 64411.</title>
        <authorList>
            <person name="Ma L.-J."/>
            <person name="Dead R."/>
            <person name="Young S."/>
            <person name="Zeng Q."/>
            <person name="Koehrsen M."/>
            <person name="Alvarado L."/>
            <person name="Berlin A."/>
            <person name="Chapman S.B."/>
            <person name="Chen Z."/>
            <person name="Freedman E."/>
            <person name="Gellesch M."/>
            <person name="Goldberg J."/>
            <person name="Griggs A."/>
            <person name="Gujja S."/>
            <person name="Heilman E.R."/>
            <person name="Heiman D."/>
            <person name="Hepburn T."/>
            <person name="Howarth C."/>
            <person name="Jen D."/>
            <person name="Larson L."/>
            <person name="Mehta T."/>
            <person name="Neiman D."/>
            <person name="Pearson M."/>
            <person name="Roberts A."/>
            <person name="Saif S."/>
            <person name="Shea T."/>
            <person name="Shenoy N."/>
            <person name="Sisk P."/>
            <person name="Stolte C."/>
            <person name="Sykes S."/>
            <person name="Walk T."/>
            <person name="White J."/>
            <person name="Yandava C."/>
            <person name="Haas B."/>
            <person name="Nusbaum C."/>
            <person name="Birren B."/>
        </authorList>
    </citation>
    <scope>NUCLEOTIDE SEQUENCE [LARGE SCALE GENOMIC DNA]</scope>
    <source>
        <strain evidence="11">ATCC 64411 / 73-15</strain>
    </source>
</reference>
<dbReference type="FunFam" id="3.90.940.20:FF:000001">
    <property type="entry name" value="DNA-directed RNA polymerases I, II, and III subunit RPABC1"/>
    <property type="match status" value="1"/>
</dbReference>
<sequence length="233" mass="26453">MESTEAKTREARRLWRAWRTSHEMLQDRGYELSQEEVNISLDRFLHQYTDGAGNVDASKLKFSANPSEAMIKKHTPPPTEQRPDPAPECGTVWVEFMGDSSDKSLGIQAIRGFIQYTVEHNFHTGIMITKSPISSGSRKLIGASANYATIEAFMLEDMLVNITHHELVPKHVLLSKVEKAALLERYRLKETQLPRIQVKDPVARYLGLKRGNVVKIIRNSETAGRYASYRLTV</sequence>
<proteinExistence type="inferred from homology"/>
<evidence type="ECO:0000256" key="3">
    <source>
        <dbReference type="ARBA" id="ARBA00023163"/>
    </source>
</evidence>
<reference evidence="10" key="5">
    <citation type="submission" date="2015-06" db="UniProtKB">
        <authorList>
            <consortium name="EnsemblFungi"/>
        </authorList>
    </citation>
    <scope>IDENTIFICATION</scope>
    <source>
        <strain evidence="10">ATCC 64411</strain>
    </source>
</reference>
<dbReference type="EMBL" id="GL876966">
    <property type="protein sequence ID" value="KLU81446.1"/>
    <property type="molecule type" value="Genomic_DNA"/>
</dbReference>
<dbReference type="InterPro" id="IPR000783">
    <property type="entry name" value="RNA_pol_subH/Rpb5_C"/>
</dbReference>
<dbReference type="Gene3D" id="3.40.1340.10">
    <property type="entry name" value="RNA polymerase, Rpb5, N-terminal domain"/>
    <property type="match status" value="1"/>
</dbReference>
<dbReference type="EMBL" id="ADBL01000124">
    <property type="status" value="NOT_ANNOTATED_CDS"/>
    <property type="molecule type" value="Genomic_DNA"/>
</dbReference>
<dbReference type="GO" id="GO:0003677">
    <property type="term" value="F:DNA binding"/>
    <property type="evidence" value="ECO:0007669"/>
    <property type="project" value="InterPro"/>
</dbReference>
<name>A0A0C4DL95_MAGP6</name>
<dbReference type="GO" id="GO:0005736">
    <property type="term" value="C:RNA polymerase I complex"/>
    <property type="evidence" value="ECO:0007669"/>
    <property type="project" value="EnsemblFungi"/>
</dbReference>
<evidence type="ECO:0000256" key="4">
    <source>
        <dbReference type="ARBA" id="ARBA00023242"/>
    </source>
</evidence>
<dbReference type="STRING" id="644358.A0A0C4DL95"/>
<dbReference type="SUPFAM" id="SSF53036">
    <property type="entry name" value="Eukaryotic RPB5 N-terminal domain"/>
    <property type="match status" value="1"/>
</dbReference>
<dbReference type="GO" id="GO:0005666">
    <property type="term" value="C:RNA polymerase III complex"/>
    <property type="evidence" value="ECO:0007669"/>
    <property type="project" value="EnsemblFungi"/>
</dbReference>
<dbReference type="GO" id="GO:0003899">
    <property type="term" value="F:DNA-directed RNA polymerase activity"/>
    <property type="evidence" value="ECO:0007669"/>
    <property type="project" value="EnsemblFungi"/>
</dbReference>
<keyword evidence="4" id="KW-0539">Nucleus</keyword>
<evidence type="ECO:0000259" key="8">
    <source>
        <dbReference type="Pfam" id="PF03871"/>
    </source>
</evidence>
<evidence type="ECO:0000256" key="2">
    <source>
        <dbReference type="ARBA" id="ARBA00020809"/>
    </source>
</evidence>
<dbReference type="GO" id="GO:0006384">
    <property type="term" value="P:transcription initiation at RNA polymerase III promoter"/>
    <property type="evidence" value="ECO:0007669"/>
    <property type="project" value="EnsemblFungi"/>
</dbReference>
<gene>
    <name evidence="9" type="ORF">MAPG_00535</name>
</gene>
<reference evidence="9" key="2">
    <citation type="submission" date="2010-05" db="EMBL/GenBank/DDBJ databases">
        <title>The Genome Sequence of Magnaporthe poae strain ATCC 64411.</title>
        <authorList>
            <consortium name="The Broad Institute Genome Sequencing Platform"/>
            <consortium name="Broad Institute Genome Sequencing Center for Infectious Disease"/>
            <person name="Ma L.-J."/>
            <person name="Dead R."/>
            <person name="Young S."/>
            <person name="Zeng Q."/>
            <person name="Koehrsen M."/>
            <person name="Alvarado L."/>
            <person name="Berlin A."/>
            <person name="Chapman S.B."/>
            <person name="Chen Z."/>
            <person name="Freedman E."/>
            <person name="Gellesch M."/>
            <person name="Goldberg J."/>
            <person name="Griggs A."/>
            <person name="Gujja S."/>
            <person name="Heilman E.R."/>
            <person name="Heiman D."/>
            <person name="Hepburn T."/>
            <person name="Howarth C."/>
            <person name="Jen D."/>
            <person name="Larson L."/>
            <person name="Mehta T."/>
            <person name="Neiman D."/>
            <person name="Pearson M."/>
            <person name="Roberts A."/>
            <person name="Saif S."/>
            <person name="Shea T."/>
            <person name="Shenoy N."/>
            <person name="Sisk P."/>
            <person name="Stolte C."/>
            <person name="Sykes S."/>
            <person name="Walk T."/>
            <person name="White J."/>
            <person name="Yandava C."/>
            <person name="Haas B."/>
            <person name="Nusbaum C."/>
            <person name="Birren B."/>
        </authorList>
    </citation>
    <scope>NUCLEOTIDE SEQUENCE</scope>
    <source>
        <strain evidence="9">ATCC 64411</strain>
    </source>
</reference>
<dbReference type="NCBIfam" id="NF007129">
    <property type="entry name" value="PRK09570.1"/>
    <property type="match status" value="1"/>
</dbReference>
<dbReference type="InterPro" id="IPR035913">
    <property type="entry name" value="RPB5-like_sf"/>
</dbReference>
<feature type="compositionally biased region" description="Pro residues" evidence="6">
    <location>
        <begin position="76"/>
        <end position="86"/>
    </location>
</feature>
<evidence type="ECO:0000313" key="11">
    <source>
        <dbReference type="Proteomes" id="UP000011715"/>
    </source>
</evidence>
<dbReference type="PANTHER" id="PTHR10535:SF0">
    <property type="entry name" value="DNA-DIRECTED RNA POLYMERASES I, II, AND III SUBUNIT RPABC1"/>
    <property type="match status" value="1"/>
</dbReference>
<dbReference type="Pfam" id="PF01191">
    <property type="entry name" value="RNA_pol_Rpb5_C"/>
    <property type="match status" value="1"/>
</dbReference>
<dbReference type="Gene3D" id="3.90.940.20">
    <property type="entry name" value="RPB5-like RNA polymerase subunit"/>
    <property type="match status" value="1"/>
</dbReference>
<comment type="similarity">
    <text evidence="5">Belongs to the archaeal Rpo5/eukaryotic RPB5 RNA polymerase subunit family.</text>
</comment>
<evidence type="ECO:0000256" key="6">
    <source>
        <dbReference type="SAM" id="MobiDB-lite"/>
    </source>
</evidence>
<dbReference type="GO" id="GO:0006368">
    <property type="term" value="P:transcription elongation by RNA polymerase II"/>
    <property type="evidence" value="ECO:0007669"/>
    <property type="project" value="EnsemblFungi"/>
</dbReference>
<dbReference type="SUPFAM" id="SSF55287">
    <property type="entry name" value="RPB5-like RNA polymerase subunit"/>
    <property type="match status" value="1"/>
</dbReference>
<dbReference type="InterPro" id="IPR014381">
    <property type="entry name" value="Arch_Rpo5/euc_Rpb5"/>
</dbReference>
<evidence type="ECO:0000256" key="5">
    <source>
        <dbReference type="ARBA" id="ARBA00025765"/>
    </source>
</evidence>
<evidence type="ECO:0000259" key="7">
    <source>
        <dbReference type="Pfam" id="PF01191"/>
    </source>
</evidence>
<dbReference type="GO" id="GO:0005665">
    <property type="term" value="C:RNA polymerase II, core complex"/>
    <property type="evidence" value="ECO:0007669"/>
    <property type="project" value="EnsemblFungi"/>
</dbReference>
<accession>A0A0C4DL95</accession>
<dbReference type="HAMAP" id="MF_00025">
    <property type="entry name" value="RNApol_Rpo5_RPB5"/>
    <property type="match status" value="1"/>
</dbReference>
<evidence type="ECO:0000313" key="9">
    <source>
        <dbReference type="EMBL" id="KLU81446.1"/>
    </source>
</evidence>
<dbReference type="Proteomes" id="UP000011715">
    <property type="component" value="Unassembled WGS sequence"/>
</dbReference>
<dbReference type="GO" id="GO:0003968">
    <property type="term" value="F:RNA-directed RNA polymerase activity"/>
    <property type="evidence" value="ECO:0007669"/>
    <property type="project" value="EnsemblFungi"/>
</dbReference>
<dbReference type="GO" id="GO:0006386">
    <property type="term" value="P:termination of RNA polymerase III transcription"/>
    <property type="evidence" value="ECO:0007669"/>
    <property type="project" value="EnsemblFungi"/>
</dbReference>
<evidence type="ECO:0000313" key="10">
    <source>
        <dbReference type="EnsemblFungi" id="MAPG_00535T0"/>
    </source>
</evidence>
<feature type="region of interest" description="Disordered" evidence="6">
    <location>
        <begin position="69"/>
        <end position="88"/>
    </location>
</feature>
<dbReference type="InterPro" id="IPR036710">
    <property type="entry name" value="RNA_pol_Rpb5_N_sf"/>
</dbReference>
<keyword evidence="9" id="KW-0240">DNA-directed RNA polymerase</keyword>
<dbReference type="PIRSF" id="PIRSF000747">
    <property type="entry name" value="RPB5"/>
    <property type="match status" value="1"/>
</dbReference>
<keyword evidence="3" id="KW-0804">Transcription</keyword>
<dbReference type="PANTHER" id="PTHR10535">
    <property type="entry name" value="DNA-DIRECTED RNA POLYMERASES I, II, AND III SUBUNIT RPABC1"/>
    <property type="match status" value="1"/>
</dbReference>
<evidence type="ECO:0000256" key="1">
    <source>
        <dbReference type="ARBA" id="ARBA00004123"/>
    </source>
</evidence>
<dbReference type="EnsemblFungi" id="MAPG_00535T0">
    <property type="protein sequence ID" value="MAPG_00535T0"/>
    <property type="gene ID" value="MAPG_00535"/>
</dbReference>
<dbReference type="VEuPathDB" id="FungiDB:MAPG_00535"/>
<dbReference type="GO" id="GO:0042797">
    <property type="term" value="P:tRNA transcription by RNA polymerase III"/>
    <property type="evidence" value="ECO:0007669"/>
    <property type="project" value="EnsemblFungi"/>
</dbReference>
<dbReference type="GO" id="GO:0006367">
    <property type="term" value="P:transcription initiation at RNA polymerase II promoter"/>
    <property type="evidence" value="ECO:0007669"/>
    <property type="project" value="EnsemblFungi"/>
</dbReference>
<feature type="domain" description="RNA polymerase subunit H/Rpb5 C-terminal" evidence="7">
    <location>
        <begin position="160"/>
        <end position="231"/>
    </location>
</feature>